<gene>
    <name evidence="2" type="ORF">EG68_05195</name>
</gene>
<sequence>MTTSSILQSDRPAVVDSKYQPFVVVRTTTLNTTTTSTTTTTTTITRSTTTTTPTTTTTTPATTTTTTPTTTTTTPTTTTTTPTKTTTTTPTTTTTTPTKTTTTTPTTTTTTPTKTTTTPTTTTVTTSTKTDAITTLPTNILYRATANHYWTFRNASADHWIVDGGPKQNHLSEAIYVRLNEYDAKLIQPGPIHDDVDNSEKSIFVALQSQNKPLEGTRFSKALGVDPERSIQLLPGDVNYGCIKLVDNLQQERYYYRQCLLSATNCDYGLSLAVWLQFLSPEVTNKEIIIATVKNKRDEALPRSVVTTLTQLHCDNIIATQLRSLSYVSRNLPSPISVISYDIMLLMLLVNKIVLAEKTHYTGQAVLGADVDPTALWLGCTVDENDVKISHSTTHGLEISSVTLWYWPLQLHQYITGGKELYLLGTKSKPPAPKPPEVVPDYADYTNVVEELVPLEGYTYPPNPMYLAADYYHSMQDELDTIQTNDATRNWEPMRKMYAYALTGPNGFIELKTFDNSGCPTSLDACTRGGGLSVGVWMQIPSAVLPSDYPVDVLELVGVLRVAIYKGTLNIFGKSNRVLKDSCRLRNNR</sequence>
<protein>
    <submittedName>
        <fullName evidence="2">Uncharacterized protein</fullName>
    </submittedName>
</protein>
<dbReference type="EMBL" id="JTDE01002230">
    <property type="protein sequence ID" value="KAF7257659.1"/>
    <property type="molecule type" value="Genomic_DNA"/>
</dbReference>
<name>A0A8S9YRR1_9TREM</name>
<evidence type="ECO:0000313" key="3">
    <source>
        <dbReference type="Proteomes" id="UP000822476"/>
    </source>
</evidence>
<reference evidence="2" key="1">
    <citation type="submission" date="2019-07" db="EMBL/GenBank/DDBJ databases">
        <title>Annotation for the trematode Paragonimus miyazaki's.</title>
        <authorList>
            <person name="Choi Y.-J."/>
        </authorList>
    </citation>
    <scope>NUCLEOTIDE SEQUENCE</scope>
    <source>
        <strain evidence="2">Japan</strain>
    </source>
</reference>
<comment type="caution">
    <text evidence="2">The sequence shown here is derived from an EMBL/GenBank/DDBJ whole genome shotgun (WGS) entry which is preliminary data.</text>
</comment>
<evidence type="ECO:0000256" key="1">
    <source>
        <dbReference type="SAM" id="MobiDB-lite"/>
    </source>
</evidence>
<proteinExistence type="predicted"/>
<feature type="region of interest" description="Disordered" evidence="1">
    <location>
        <begin position="42"/>
        <end position="124"/>
    </location>
</feature>
<dbReference type="Proteomes" id="UP000822476">
    <property type="component" value="Unassembled WGS sequence"/>
</dbReference>
<accession>A0A8S9YRR1</accession>
<dbReference type="OrthoDB" id="6269165at2759"/>
<dbReference type="AlphaFoldDB" id="A0A8S9YRR1"/>
<evidence type="ECO:0000313" key="2">
    <source>
        <dbReference type="EMBL" id="KAF7257659.1"/>
    </source>
</evidence>
<organism evidence="2 3">
    <name type="scientific">Paragonimus skrjabini miyazakii</name>
    <dbReference type="NCBI Taxonomy" id="59628"/>
    <lineage>
        <taxon>Eukaryota</taxon>
        <taxon>Metazoa</taxon>
        <taxon>Spiralia</taxon>
        <taxon>Lophotrochozoa</taxon>
        <taxon>Platyhelminthes</taxon>
        <taxon>Trematoda</taxon>
        <taxon>Digenea</taxon>
        <taxon>Plagiorchiida</taxon>
        <taxon>Troglotremata</taxon>
        <taxon>Troglotrematidae</taxon>
        <taxon>Paragonimus</taxon>
    </lineage>
</organism>
<keyword evidence="3" id="KW-1185">Reference proteome</keyword>